<feature type="compositionally biased region" description="Polar residues" evidence="1">
    <location>
        <begin position="1"/>
        <end position="18"/>
    </location>
</feature>
<proteinExistence type="predicted"/>
<dbReference type="WBParaSite" id="ASIM_0000652701-mRNA-1">
    <property type="protein sequence ID" value="ASIM_0000652701-mRNA-1"/>
    <property type="gene ID" value="ASIM_0000652701"/>
</dbReference>
<evidence type="ECO:0000313" key="2">
    <source>
        <dbReference type="WBParaSite" id="ASIM_0000652701-mRNA-1"/>
    </source>
</evidence>
<dbReference type="AlphaFoldDB" id="A0A0M3JFX3"/>
<name>A0A0M3JFX3_ANISI</name>
<evidence type="ECO:0000256" key="1">
    <source>
        <dbReference type="SAM" id="MobiDB-lite"/>
    </source>
</evidence>
<protein>
    <submittedName>
        <fullName evidence="2">DAGKa domain-containing protein</fullName>
    </submittedName>
</protein>
<feature type="region of interest" description="Disordered" evidence="1">
    <location>
        <begin position="1"/>
        <end position="28"/>
    </location>
</feature>
<sequence length="84" mass="9306">LAEGSSSSCEIRNANQPDSRVPDDMQSMSGWGNRGRLPGIFLILNPLASLEQRFCSMRQKAASYLARHIANGYSEVPNGYIFAW</sequence>
<reference evidence="2" key="1">
    <citation type="submission" date="2017-02" db="UniProtKB">
        <authorList>
            <consortium name="WormBaseParasite"/>
        </authorList>
    </citation>
    <scope>IDENTIFICATION</scope>
</reference>
<organism evidence="2">
    <name type="scientific">Anisakis simplex</name>
    <name type="common">Herring worm</name>
    <dbReference type="NCBI Taxonomy" id="6269"/>
    <lineage>
        <taxon>Eukaryota</taxon>
        <taxon>Metazoa</taxon>
        <taxon>Ecdysozoa</taxon>
        <taxon>Nematoda</taxon>
        <taxon>Chromadorea</taxon>
        <taxon>Rhabditida</taxon>
        <taxon>Spirurina</taxon>
        <taxon>Ascaridomorpha</taxon>
        <taxon>Ascaridoidea</taxon>
        <taxon>Anisakidae</taxon>
        <taxon>Anisakis</taxon>
        <taxon>Anisakis simplex complex</taxon>
    </lineage>
</organism>
<accession>A0A0M3JFX3</accession>